<dbReference type="GO" id="GO:0003964">
    <property type="term" value="F:RNA-directed DNA polymerase activity"/>
    <property type="evidence" value="ECO:0007669"/>
    <property type="project" value="UniProtKB-KW"/>
</dbReference>
<evidence type="ECO:0000256" key="2">
    <source>
        <dbReference type="ARBA" id="ARBA00022695"/>
    </source>
</evidence>
<dbReference type="InterPro" id="IPR041588">
    <property type="entry name" value="Integrase_H2C2"/>
</dbReference>
<evidence type="ECO:0000313" key="9">
    <source>
        <dbReference type="EMBL" id="PKI36963.1"/>
    </source>
</evidence>
<evidence type="ECO:0000256" key="7">
    <source>
        <dbReference type="SAM" id="MobiDB-lite"/>
    </source>
</evidence>
<dbReference type="AlphaFoldDB" id="A0A2I0HZE0"/>
<keyword evidence="10" id="KW-1185">Reference proteome</keyword>
<gene>
    <name evidence="9" type="ORF">CRG98_042664</name>
</gene>
<dbReference type="Pfam" id="PF17921">
    <property type="entry name" value="Integrase_H2C2"/>
    <property type="match status" value="1"/>
</dbReference>
<dbReference type="InterPro" id="IPR056924">
    <property type="entry name" value="SH3_Tf2-1"/>
</dbReference>
<dbReference type="InterPro" id="IPR041373">
    <property type="entry name" value="RT_RNaseH"/>
</dbReference>
<dbReference type="InterPro" id="IPR043502">
    <property type="entry name" value="DNA/RNA_pol_sf"/>
</dbReference>
<dbReference type="InterPro" id="IPR043128">
    <property type="entry name" value="Rev_trsase/Diguanyl_cyclase"/>
</dbReference>
<dbReference type="CDD" id="cd09274">
    <property type="entry name" value="RNase_HI_RT_Ty3"/>
    <property type="match status" value="1"/>
</dbReference>
<dbReference type="Gene3D" id="3.30.70.270">
    <property type="match status" value="2"/>
</dbReference>
<dbReference type="Gene3D" id="1.10.340.70">
    <property type="match status" value="1"/>
</dbReference>
<dbReference type="InterPro" id="IPR001584">
    <property type="entry name" value="Integrase_cat-core"/>
</dbReference>
<dbReference type="Proteomes" id="UP000233551">
    <property type="component" value="Unassembled WGS sequence"/>
</dbReference>
<dbReference type="FunFam" id="1.10.340.70:FF:000001">
    <property type="entry name" value="Retrovirus-related Pol polyprotein from transposon gypsy-like Protein"/>
    <property type="match status" value="1"/>
</dbReference>
<reference evidence="9 10" key="1">
    <citation type="submission" date="2017-11" db="EMBL/GenBank/DDBJ databases">
        <title>De-novo sequencing of pomegranate (Punica granatum L.) genome.</title>
        <authorList>
            <person name="Akparov Z."/>
            <person name="Amiraslanov A."/>
            <person name="Hajiyeva S."/>
            <person name="Abbasov M."/>
            <person name="Kaur K."/>
            <person name="Hamwieh A."/>
            <person name="Solovyev V."/>
            <person name="Salamov A."/>
            <person name="Braich B."/>
            <person name="Kosarev P."/>
            <person name="Mahmoud A."/>
            <person name="Hajiyev E."/>
            <person name="Babayeva S."/>
            <person name="Izzatullayeva V."/>
            <person name="Mammadov A."/>
            <person name="Mammadov A."/>
            <person name="Sharifova S."/>
            <person name="Ojaghi J."/>
            <person name="Eynullazada K."/>
            <person name="Bayramov B."/>
            <person name="Abdulazimova A."/>
            <person name="Shahmuradov I."/>
        </authorList>
    </citation>
    <scope>NUCLEOTIDE SEQUENCE [LARGE SCALE GENOMIC DNA]</scope>
    <source>
        <strain evidence="10">cv. AG2017</strain>
        <tissue evidence="9">Leaf</tissue>
    </source>
</reference>
<dbReference type="Gene3D" id="3.10.10.10">
    <property type="entry name" value="HIV Type 1 Reverse Transcriptase, subunit A, domain 1"/>
    <property type="match status" value="1"/>
</dbReference>
<evidence type="ECO:0000256" key="5">
    <source>
        <dbReference type="ARBA" id="ARBA00022801"/>
    </source>
</evidence>
<proteinExistence type="predicted"/>
<feature type="region of interest" description="Disordered" evidence="7">
    <location>
        <begin position="598"/>
        <end position="619"/>
    </location>
</feature>
<dbReference type="STRING" id="22663.A0A2I0HZE0"/>
<dbReference type="GO" id="GO:0003676">
    <property type="term" value="F:nucleic acid binding"/>
    <property type="evidence" value="ECO:0007669"/>
    <property type="project" value="InterPro"/>
</dbReference>
<dbReference type="InterPro" id="IPR036397">
    <property type="entry name" value="RNaseH_sf"/>
</dbReference>
<evidence type="ECO:0000256" key="6">
    <source>
        <dbReference type="ARBA" id="ARBA00022918"/>
    </source>
</evidence>
<keyword evidence="5" id="KW-0378">Hydrolase</keyword>
<dbReference type="PANTHER" id="PTHR35046">
    <property type="entry name" value="ZINC KNUCKLE (CCHC-TYPE) FAMILY PROTEIN"/>
    <property type="match status" value="1"/>
</dbReference>
<evidence type="ECO:0000256" key="3">
    <source>
        <dbReference type="ARBA" id="ARBA00022722"/>
    </source>
</evidence>
<evidence type="ECO:0000259" key="8">
    <source>
        <dbReference type="PROSITE" id="PS50994"/>
    </source>
</evidence>
<dbReference type="Gene3D" id="3.30.420.10">
    <property type="entry name" value="Ribonuclease H-like superfamily/Ribonuclease H"/>
    <property type="match status" value="1"/>
</dbReference>
<evidence type="ECO:0000256" key="1">
    <source>
        <dbReference type="ARBA" id="ARBA00022679"/>
    </source>
</evidence>
<dbReference type="GO" id="GO:0015074">
    <property type="term" value="P:DNA integration"/>
    <property type="evidence" value="ECO:0007669"/>
    <property type="project" value="InterPro"/>
</dbReference>
<keyword evidence="4" id="KW-0255">Endonuclease</keyword>
<dbReference type="PANTHER" id="PTHR35046:SF18">
    <property type="entry name" value="RNA-DIRECTED DNA POLYMERASE"/>
    <property type="match status" value="1"/>
</dbReference>
<comment type="caution">
    <text evidence="9">The sequence shown here is derived from an EMBL/GenBank/DDBJ whole genome shotgun (WGS) entry which is preliminary data.</text>
</comment>
<organism evidence="9 10">
    <name type="scientific">Punica granatum</name>
    <name type="common">Pomegranate</name>
    <dbReference type="NCBI Taxonomy" id="22663"/>
    <lineage>
        <taxon>Eukaryota</taxon>
        <taxon>Viridiplantae</taxon>
        <taxon>Streptophyta</taxon>
        <taxon>Embryophyta</taxon>
        <taxon>Tracheophyta</taxon>
        <taxon>Spermatophyta</taxon>
        <taxon>Magnoliopsida</taxon>
        <taxon>eudicotyledons</taxon>
        <taxon>Gunneridae</taxon>
        <taxon>Pentapetalae</taxon>
        <taxon>rosids</taxon>
        <taxon>malvids</taxon>
        <taxon>Myrtales</taxon>
        <taxon>Lythraceae</taxon>
        <taxon>Punica</taxon>
    </lineage>
</organism>
<protein>
    <recommendedName>
        <fullName evidence="8">Integrase catalytic domain-containing protein</fullName>
    </recommendedName>
</protein>
<dbReference type="PROSITE" id="PS50994">
    <property type="entry name" value="INTEGRASE"/>
    <property type="match status" value="1"/>
</dbReference>
<keyword evidence="6" id="KW-0695">RNA-directed DNA polymerase</keyword>
<dbReference type="GO" id="GO:0004519">
    <property type="term" value="F:endonuclease activity"/>
    <property type="evidence" value="ECO:0007669"/>
    <property type="project" value="UniProtKB-KW"/>
</dbReference>
<dbReference type="SUPFAM" id="SSF56672">
    <property type="entry name" value="DNA/RNA polymerases"/>
    <property type="match status" value="1"/>
</dbReference>
<name>A0A2I0HZE0_PUNGR</name>
<keyword evidence="1" id="KW-0808">Transferase</keyword>
<accession>A0A2I0HZE0</accession>
<evidence type="ECO:0000313" key="10">
    <source>
        <dbReference type="Proteomes" id="UP000233551"/>
    </source>
</evidence>
<keyword evidence="2" id="KW-0548">Nucleotidyltransferase</keyword>
<feature type="domain" description="Integrase catalytic" evidence="8">
    <location>
        <begin position="456"/>
        <end position="564"/>
    </location>
</feature>
<sequence length="619" mass="71521">MEVVEEDIAPVESLLILKEFQNVFLEELPNGLPPLQDIQHHIGLQPGASLPNKPHYRMSPTEHEELRRQVEELVSKRFIRESMSPCAVPALLVPKKDRSWRMCVDSRAINKITVSVDPEQHLIHLREVISVLRHEKLYATLKKCVFMRSEVLFLSYIVSADGLRVDLSKVEAIKQWPRPTNITEVRSFHSLASFYRLFIHHFSSIMAPLTDCMKGGGFEWIEGVGIGAALNQNSRSIALFSKKLKGAKVRYSTYDVEFYTVMQAVKHWRHYLFHKEFILYTDHEALKHLHSQDKVSARHASWVAYLEHFTFVVKHKSGVTNHVTDALSRRHSVLRRMKVEIPGFSSFTKLLKVDPYFCVALARVRAEERTEYVLQDGFLFRDNQLCIPECSLRTHIIEQLHDEGHVGRDKTLHLVQTPYFWPTIRKEVEKYMYRCKVCEVSKGIATNAGLYMPLPIPSQPWVDISMDFVLGLPCTQRGNDSIYVVIDKFSKMTHFIPCKKTTDVVRIAQLYFREVYRLHGLPISIVSDRDTRFLNHFWQSLWKMDRFSTGDYHKLAARKIGPVEVIEKINSNVYPLKLPSHIRTANVFNEKHLIPYAGDSSDDDDSMANSLHPGENDAT</sequence>
<dbReference type="SUPFAM" id="SSF53098">
    <property type="entry name" value="Ribonuclease H-like"/>
    <property type="match status" value="1"/>
</dbReference>
<dbReference type="Pfam" id="PF24626">
    <property type="entry name" value="SH3_Tf2-1"/>
    <property type="match status" value="1"/>
</dbReference>
<dbReference type="EMBL" id="PGOL01004632">
    <property type="protein sequence ID" value="PKI36963.1"/>
    <property type="molecule type" value="Genomic_DNA"/>
</dbReference>
<dbReference type="InterPro" id="IPR012337">
    <property type="entry name" value="RNaseH-like_sf"/>
</dbReference>
<evidence type="ECO:0000256" key="4">
    <source>
        <dbReference type="ARBA" id="ARBA00022759"/>
    </source>
</evidence>
<dbReference type="GO" id="GO:0016787">
    <property type="term" value="F:hydrolase activity"/>
    <property type="evidence" value="ECO:0007669"/>
    <property type="project" value="UniProtKB-KW"/>
</dbReference>
<dbReference type="Pfam" id="PF17917">
    <property type="entry name" value="RT_RNaseH"/>
    <property type="match status" value="1"/>
</dbReference>
<keyword evidence="3" id="KW-0540">Nuclease</keyword>